<comment type="caution">
    <text evidence="3">The sequence shown here is derived from an EMBL/GenBank/DDBJ whole genome shotgun (WGS) entry which is preliminary data.</text>
</comment>
<reference evidence="3" key="1">
    <citation type="journal article" date="2021" name="New Phytol.">
        <title>Evolutionary innovations through gain and loss of genes in the ectomycorrhizal Boletales.</title>
        <authorList>
            <person name="Wu G."/>
            <person name="Miyauchi S."/>
            <person name="Morin E."/>
            <person name="Kuo A."/>
            <person name="Drula E."/>
            <person name="Varga T."/>
            <person name="Kohler A."/>
            <person name="Feng B."/>
            <person name="Cao Y."/>
            <person name="Lipzen A."/>
            <person name="Daum C."/>
            <person name="Hundley H."/>
            <person name="Pangilinan J."/>
            <person name="Johnson J."/>
            <person name="Barry K."/>
            <person name="LaButti K."/>
            <person name="Ng V."/>
            <person name="Ahrendt S."/>
            <person name="Min B."/>
            <person name="Choi I.G."/>
            <person name="Park H."/>
            <person name="Plett J.M."/>
            <person name="Magnuson J."/>
            <person name="Spatafora J.W."/>
            <person name="Nagy L.G."/>
            <person name="Henrissat B."/>
            <person name="Grigoriev I.V."/>
            <person name="Yang Z.L."/>
            <person name="Xu J."/>
            <person name="Martin F.M."/>
        </authorList>
    </citation>
    <scope>NUCLEOTIDE SEQUENCE</scope>
    <source>
        <strain evidence="3">KKN 215</strain>
    </source>
</reference>
<dbReference type="OrthoDB" id="163438at2759"/>
<dbReference type="Gene3D" id="3.40.50.300">
    <property type="entry name" value="P-loop containing nucleotide triphosphate hydrolases"/>
    <property type="match status" value="1"/>
</dbReference>
<accession>A0A8K0XM75</accession>
<keyword evidence="1" id="KW-0677">Repeat</keyword>
<name>A0A8K0XM75_9AGAR</name>
<dbReference type="SUPFAM" id="SSF52540">
    <property type="entry name" value="P-loop containing nucleoside triphosphate hydrolases"/>
    <property type="match status" value="1"/>
</dbReference>
<protein>
    <recommendedName>
        <fullName evidence="2">NACHT domain-containing protein</fullName>
    </recommendedName>
</protein>
<feature type="domain" description="NACHT" evidence="2">
    <location>
        <begin position="357"/>
        <end position="506"/>
    </location>
</feature>
<dbReference type="EMBL" id="JAEVFJ010000032">
    <property type="protein sequence ID" value="KAH8092491.1"/>
    <property type="molecule type" value="Genomic_DNA"/>
</dbReference>
<evidence type="ECO:0000313" key="4">
    <source>
        <dbReference type="Proteomes" id="UP000813824"/>
    </source>
</evidence>
<keyword evidence="4" id="KW-1185">Reference proteome</keyword>
<evidence type="ECO:0000256" key="1">
    <source>
        <dbReference type="ARBA" id="ARBA00022737"/>
    </source>
</evidence>
<dbReference type="PANTHER" id="PTHR10039">
    <property type="entry name" value="AMELOGENIN"/>
    <property type="match status" value="1"/>
</dbReference>
<sequence length="1015" mass="114062">MSSDERKYRFTVISATLNNIAPSTHRKPLKAILWINDSLCLETQRSPDLHWNESTTMVSQTTLKNASIKCDLSARSHSFFSSKKIKLGRAEISWSSLEAEMNRQQGDRIELDLSLTNNNSKVVGSLRLSVSSHPSGLSASPPVSPQEASSFIYSPLAPTGLTACQRLVNTLYNLKKSIRNMSKIHGVACVAWSIVDTVAKAPPFQSVMDDHRAVELLVALDTCYDFSEYVRQPDHRKTEQLASRIIEILRQTIEGVLFINECLNNPKHAKTELYPAFLKRANLLKRSEAEYWVASDVLTTYKAARGDFVTIADVPAIRSISVRGRSSTMSYLSSCLPETRSGILEDICAWLATSTGRICLVRGAAGSGKTAIALTIADLFRSQERLAAQIFLAKDTPSPSSPEYLIRHLAYHLTELYDRYACSVAAAIRANPDVYQESLAAQFNKLLVKPLSELRLESEGPLIIVIDGLDQCGTVESRKPLLSVLRDQIDLLPPVFRFLITTRNTAPDVAANIGSNPQKIVIRDLESDPNADRDIAALFDRALSAIRNSRRGEHLGLSWPGDQRSRDLVRRAERSFVWAWTVCKVLDMETVDPDAWISTVLERDALHGHAAIDDLYGQVAELLGGDQKEERVAEFQATFGVLLCAEEAMNLRVAGDLIARTSDVSLFKTSRRFEFAMTDTWSETLHLHPSFCDVFTNRDRCVDPCWYIDTPSHRYQQTVTILDYLPGEIQRILSTPHHFAALDDSDGAFFNYANCYWIDYVTKCPPDQTLRTKVLYFILYGFADWFAVADNDSRRRIGLLIGWFEQPCPRESPFSPLVTAAMLTVVHAYLELEKALPGDIQIRQIARNLARVRIDPCGVSESDMETLLEVERRFIFPRAVTEDSNQKVIRETPQRSTGLIATHDRDEKDFEEAETDEVVVSEEEKIFKKCVERVVDVQKQLEDAVAGLEDDAAGDEYQAWELAMSQASAMKLRQNVTGTFMRDVKRVGESTMQLSEEDILHMYQEAMRIGADDEI</sequence>
<gene>
    <name evidence="3" type="ORF">BXZ70DRAFT_951119</name>
</gene>
<dbReference type="InterPro" id="IPR027417">
    <property type="entry name" value="P-loop_NTPase"/>
</dbReference>
<proteinExistence type="predicted"/>
<evidence type="ECO:0000313" key="3">
    <source>
        <dbReference type="EMBL" id="KAH8092491.1"/>
    </source>
</evidence>
<dbReference type="InterPro" id="IPR007111">
    <property type="entry name" value="NACHT_NTPase"/>
</dbReference>
<dbReference type="InterPro" id="IPR056884">
    <property type="entry name" value="NPHP3-like_N"/>
</dbReference>
<evidence type="ECO:0000259" key="2">
    <source>
        <dbReference type="PROSITE" id="PS50837"/>
    </source>
</evidence>
<dbReference type="PROSITE" id="PS50837">
    <property type="entry name" value="NACHT"/>
    <property type="match status" value="1"/>
</dbReference>
<organism evidence="3 4">
    <name type="scientific">Cristinia sonorae</name>
    <dbReference type="NCBI Taxonomy" id="1940300"/>
    <lineage>
        <taxon>Eukaryota</taxon>
        <taxon>Fungi</taxon>
        <taxon>Dikarya</taxon>
        <taxon>Basidiomycota</taxon>
        <taxon>Agaricomycotina</taxon>
        <taxon>Agaricomycetes</taxon>
        <taxon>Agaricomycetidae</taxon>
        <taxon>Agaricales</taxon>
        <taxon>Pleurotineae</taxon>
        <taxon>Stephanosporaceae</taxon>
        <taxon>Cristinia</taxon>
    </lineage>
</organism>
<dbReference type="PANTHER" id="PTHR10039:SF14">
    <property type="entry name" value="NACHT DOMAIN-CONTAINING PROTEIN"/>
    <property type="match status" value="1"/>
</dbReference>
<dbReference type="Proteomes" id="UP000813824">
    <property type="component" value="Unassembled WGS sequence"/>
</dbReference>
<dbReference type="AlphaFoldDB" id="A0A8K0XM75"/>
<dbReference type="Pfam" id="PF24883">
    <property type="entry name" value="NPHP3_N"/>
    <property type="match status" value="1"/>
</dbReference>